<dbReference type="Gene3D" id="3.10.580.10">
    <property type="entry name" value="CBS-domain"/>
    <property type="match status" value="2"/>
</dbReference>
<dbReference type="EMBL" id="BAAABL010000084">
    <property type="protein sequence ID" value="GAA0311278.1"/>
    <property type="molecule type" value="Genomic_DNA"/>
</dbReference>
<keyword evidence="1 2" id="KW-0129">CBS domain</keyword>
<accession>A0AAV3S9T0</accession>
<dbReference type="PROSITE" id="PS51371">
    <property type="entry name" value="CBS"/>
    <property type="match status" value="3"/>
</dbReference>
<dbReference type="PANTHER" id="PTHR43080">
    <property type="entry name" value="CBS DOMAIN-CONTAINING PROTEIN CBSX3, MITOCHONDRIAL"/>
    <property type="match status" value="1"/>
</dbReference>
<feature type="domain" description="CBS" evidence="3">
    <location>
        <begin position="133"/>
        <end position="189"/>
    </location>
</feature>
<dbReference type="Pfam" id="PF00571">
    <property type="entry name" value="CBS"/>
    <property type="match status" value="3"/>
</dbReference>
<protein>
    <submittedName>
        <fullName evidence="4">CBS domain-containing protein</fullName>
    </submittedName>
</protein>
<feature type="domain" description="CBS" evidence="3">
    <location>
        <begin position="211"/>
        <end position="273"/>
    </location>
</feature>
<gene>
    <name evidence="4" type="ORF">GCM10009066_25730</name>
</gene>
<dbReference type="InterPro" id="IPR000644">
    <property type="entry name" value="CBS_dom"/>
</dbReference>
<dbReference type="InterPro" id="IPR051257">
    <property type="entry name" value="Diverse_CBS-Domain"/>
</dbReference>
<reference evidence="4 5" key="1">
    <citation type="journal article" date="2019" name="Int. J. Syst. Evol. Microbiol.">
        <title>The Global Catalogue of Microorganisms (GCM) 10K type strain sequencing project: providing services to taxonomists for standard genome sequencing and annotation.</title>
        <authorList>
            <consortium name="The Broad Institute Genomics Platform"/>
            <consortium name="The Broad Institute Genome Sequencing Center for Infectious Disease"/>
            <person name="Wu L."/>
            <person name="Ma J."/>
        </authorList>
    </citation>
    <scope>NUCLEOTIDE SEQUENCE [LARGE SCALE GENOMIC DNA]</scope>
    <source>
        <strain evidence="4 5">JCM 16330</strain>
    </source>
</reference>
<dbReference type="CDD" id="cd04632">
    <property type="entry name" value="CBS_pair_arch1_repeat2"/>
    <property type="match status" value="1"/>
</dbReference>
<evidence type="ECO:0000259" key="3">
    <source>
        <dbReference type="PROSITE" id="PS51371"/>
    </source>
</evidence>
<evidence type="ECO:0000256" key="2">
    <source>
        <dbReference type="PROSITE-ProRule" id="PRU00703"/>
    </source>
</evidence>
<dbReference type="PIRSF" id="PIRSF036983">
    <property type="entry name" value="UCP_2CBS_MJ1404"/>
    <property type="match status" value="1"/>
</dbReference>
<comment type="caution">
    <text evidence="4">The sequence shown here is derived from an EMBL/GenBank/DDBJ whole genome shotgun (WGS) entry which is preliminary data.</text>
</comment>
<dbReference type="SMART" id="SM00116">
    <property type="entry name" value="CBS"/>
    <property type="match status" value="3"/>
</dbReference>
<dbReference type="AlphaFoldDB" id="A0AAV3S9T0"/>
<keyword evidence="5" id="KW-1185">Reference proteome</keyword>
<dbReference type="CDD" id="cd17780">
    <property type="entry name" value="CBS_pair_arch1_repeat1"/>
    <property type="match status" value="1"/>
</dbReference>
<dbReference type="Proteomes" id="UP001500837">
    <property type="component" value="Unassembled WGS sequence"/>
</dbReference>
<proteinExistence type="predicted"/>
<evidence type="ECO:0000256" key="1">
    <source>
        <dbReference type="ARBA" id="ARBA00023122"/>
    </source>
</evidence>
<dbReference type="PANTHER" id="PTHR43080:SF2">
    <property type="entry name" value="CBS DOMAIN-CONTAINING PROTEIN"/>
    <property type="match status" value="1"/>
</dbReference>
<dbReference type="InterPro" id="IPR014651">
    <property type="entry name" value="UCP036983_2CBS_MJ1404"/>
</dbReference>
<evidence type="ECO:0000313" key="4">
    <source>
        <dbReference type="EMBL" id="GAA0311278.1"/>
    </source>
</evidence>
<name>A0AAV3S9T0_9EURY</name>
<sequence length="385" mass="42866">MDIADIATQDYTEVDAEERLGKVRALFEDDNPKGVIVTRAGGAEYEGVITQKQLLSSHIEDDTRAITIANPSGNAPRLDRTENVRDVARKLVEGGTKIAPVFEADQLWGVVTEDHILEAVLDSLDALTVEQIYTADVVTVSEDDNVGTVINRLREHGISRLPVLDEDGALTGVVTTYDLVSFVTRDIEKTTRGDRRGEVERMLDLPVSDVMSEPVETIRPDDSVESAVRTMLENDYAGLVVTTENEPDTVAGVLTKTDVLRALSYTEEEHMDVQITNIDLLDTLVRDDVRDGIEEVTEKYSKLHVRHAHVRFHEHKERLRGTPLIQCQIRLRTNKGQIAGTGEGYGADNAYYMALDTLERNVLEVKGVQADEEYQGQLLRKLGEL</sequence>
<dbReference type="SUPFAM" id="SSF54631">
    <property type="entry name" value="CBS-domain pair"/>
    <property type="match status" value="2"/>
</dbReference>
<evidence type="ECO:0000313" key="5">
    <source>
        <dbReference type="Proteomes" id="UP001500837"/>
    </source>
</evidence>
<dbReference type="InterPro" id="IPR046342">
    <property type="entry name" value="CBS_dom_sf"/>
</dbReference>
<feature type="domain" description="CBS" evidence="3">
    <location>
        <begin position="69"/>
        <end position="126"/>
    </location>
</feature>
<organism evidence="4 5">
    <name type="scientific">Halarchaeum salinum</name>
    <dbReference type="NCBI Taxonomy" id="489912"/>
    <lineage>
        <taxon>Archaea</taxon>
        <taxon>Methanobacteriati</taxon>
        <taxon>Methanobacteriota</taxon>
        <taxon>Stenosarchaea group</taxon>
        <taxon>Halobacteria</taxon>
        <taxon>Halobacteriales</taxon>
        <taxon>Halobacteriaceae</taxon>
    </lineage>
</organism>
<dbReference type="RefSeq" id="WP_211312694.1">
    <property type="nucleotide sequence ID" value="NZ_BAAABL010000084.1"/>
</dbReference>